<keyword evidence="3" id="KW-1185">Reference proteome</keyword>
<dbReference type="InParanoid" id="A0A2H3DJY0"/>
<protein>
    <submittedName>
        <fullName evidence="2">Uncharacterized protein</fullName>
    </submittedName>
</protein>
<reference evidence="3" key="1">
    <citation type="journal article" date="2017" name="Nat. Ecol. Evol.">
        <title>Genome expansion and lineage-specific genetic innovations in the forest pathogenic fungi Armillaria.</title>
        <authorList>
            <person name="Sipos G."/>
            <person name="Prasanna A.N."/>
            <person name="Walter M.C."/>
            <person name="O'Connor E."/>
            <person name="Balint B."/>
            <person name="Krizsan K."/>
            <person name="Kiss B."/>
            <person name="Hess J."/>
            <person name="Varga T."/>
            <person name="Slot J."/>
            <person name="Riley R."/>
            <person name="Boka B."/>
            <person name="Rigling D."/>
            <person name="Barry K."/>
            <person name="Lee J."/>
            <person name="Mihaltcheva S."/>
            <person name="LaButti K."/>
            <person name="Lipzen A."/>
            <person name="Waldron R."/>
            <person name="Moloney N.M."/>
            <person name="Sperisen C."/>
            <person name="Kredics L."/>
            <person name="Vagvoelgyi C."/>
            <person name="Patrignani A."/>
            <person name="Fitzpatrick D."/>
            <person name="Nagy I."/>
            <person name="Doyle S."/>
            <person name="Anderson J.B."/>
            <person name="Grigoriev I.V."/>
            <person name="Gueldener U."/>
            <person name="Muensterkoetter M."/>
            <person name="Nagy L.G."/>
        </authorList>
    </citation>
    <scope>NUCLEOTIDE SEQUENCE [LARGE SCALE GENOMIC DNA]</scope>
    <source>
        <strain evidence="3">Ar21-2</strain>
    </source>
</reference>
<sequence length="77" mass="8701">MSEMGDEDWLLDKEGDNPNTPAEEINENVKYDSNDLLGKILALVTQIHRSPQAKAYLSMLCKQEGLAPLELLKWVQT</sequence>
<dbReference type="EMBL" id="KZ293654">
    <property type="protein sequence ID" value="PBK94390.1"/>
    <property type="molecule type" value="Genomic_DNA"/>
</dbReference>
<evidence type="ECO:0000256" key="1">
    <source>
        <dbReference type="SAM" id="MobiDB-lite"/>
    </source>
</evidence>
<dbReference type="AlphaFoldDB" id="A0A2H3DJY0"/>
<evidence type="ECO:0000313" key="3">
    <source>
        <dbReference type="Proteomes" id="UP000217790"/>
    </source>
</evidence>
<proteinExistence type="predicted"/>
<accession>A0A2H3DJY0</accession>
<evidence type="ECO:0000313" key="2">
    <source>
        <dbReference type="EMBL" id="PBK94390.1"/>
    </source>
</evidence>
<dbReference type="Proteomes" id="UP000217790">
    <property type="component" value="Unassembled WGS sequence"/>
</dbReference>
<dbReference type="OrthoDB" id="3058553at2759"/>
<gene>
    <name evidence="2" type="ORF">ARMGADRAFT_1079079</name>
</gene>
<name>A0A2H3DJY0_ARMGA</name>
<feature type="region of interest" description="Disordered" evidence="1">
    <location>
        <begin position="1"/>
        <end position="24"/>
    </location>
</feature>
<organism evidence="2 3">
    <name type="scientific">Armillaria gallica</name>
    <name type="common">Bulbous honey fungus</name>
    <name type="synonym">Armillaria bulbosa</name>
    <dbReference type="NCBI Taxonomy" id="47427"/>
    <lineage>
        <taxon>Eukaryota</taxon>
        <taxon>Fungi</taxon>
        <taxon>Dikarya</taxon>
        <taxon>Basidiomycota</taxon>
        <taxon>Agaricomycotina</taxon>
        <taxon>Agaricomycetes</taxon>
        <taxon>Agaricomycetidae</taxon>
        <taxon>Agaricales</taxon>
        <taxon>Marasmiineae</taxon>
        <taxon>Physalacriaceae</taxon>
        <taxon>Armillaria</taxon>
    </lineage>
</organism>